<protein>
    <recommendedName>
        <fullName evidence="4">SMP-30/Gluconolactonase/LRE-like region domain-containing protein</fullName>
    </recommendedName>
</protein>
<dbReference type="EMBL" id="BMVG01000010">
    <property type="protein sequence ID" value="GHE06220.1"/>
    <property type="molecule type" value="Genomic_DNA"/>
</dbReference>
<evidence type="ECO:0008006" key="4">
    <source>
        <dbReference type="Google" id="ProtNLM"/>
    </source>
</evidence>
<dbReference type="InterPro" id="IPR011042">
    <property type="entry name" value="6-blade_b-propeller_TolB-like"/>
</dbReference>
<dbReference type="Gene3D" id="2.120.10.30">
    <property type="entry name" value="TolB, C-terminal domain"/>
    <property type="match status" value="1"/>
</dbReference>
<accession>A0A918YKC2</accession>
<feature type="signal peptide" evidence="1">
    <location>
        <begin position="1"/>
        <end position="27"/>
    </location>
</feature>
<keyword evidence="3" id="KW-1185">Reference proteome</keyword>
<reference evidence="2" key="1">
    <citation type="journal article" date="2014" name="Int. J. Syst. Evol. Microbiol.">
        <title>Complete genome sequence of Corynebacterium casei LMG S-19264T (=DSM 44701T), isolated from a smear-ripened cheese.</title>
        <authorList>
            <consortium name="US DOE Joint Genome Institute (JGI-PGF)"/>
            <person name="Walter F."/>
            <person name="Albersmeier A."/>
            <person name="Kalinowski J."/>
            <person name="Ruckert C."/>
        </authorList>
    </citation>
    <scope>NUCLEOTIDE SEQUENCE</scope>
    <source>
        <strain evidence="2">JCM 4714</strain>
    </source>
</reference>
<evidence type="ECO:0000256" key="1">
    <source>
        <dbReference type="SAM" id="SignalP"/>
    </source>
</evidence>
<evidence type="ECO:0000313" key="2">
    <source>
        <dbReference type="EMBL" id="GHE06220.1"/>
    </source>
</evidence>
<comment type="caution">
    <text evidence="2">The sequence shown here is derived from an EMBL/GenBank/DDBJ whole genome shotgun (WGS) entry which is preliminary data.</text>
</comment>
<gene>
    <name evidence="2" type="ORF">GCM10010339_45490</name>
</gene>
<evidence type="ECO:0000313" key="3">
    <source>
        <dbReference type="Proteomes" id="UP000655443"/>
    </source>
</evidence>
<name>A0A918YKC2_9ACTN</name>
<dbReference type="SUPFAM" id="SSF63829">
    <property type="entry name" value="Calcium-dependent phosphotriesterase"/>
    <property type="match status" value="1"/>
</dbReference>
<reference evidence="2" key="2">
    <citation type="submission" date="2020-09" db="EMBL/GenBank/DDBJ databases">
        <authorList>
            <person name="Sun Q."/>
            <person name="Ohkuma M."/>
        </authorList>
    </citation>
    <scope>NUCLEOTIDE SEQUENCE</scope>
    <source>
        <strain evidence="2">JCM 4714</strain>
    </source>
</reference>
<proteinExistence type="predicted"/>
<dbReference type="Proteomes" id="UP000655443">
    <property type="component" value="Unassembled WGS sequence"/>
</dbReference>
<dbReference type="RefSeq" id="WP_189955162.1">
    <property type="nucleotide sequence ID" value="NZ_BMVG01000010.1"/>
</dbReference>
<keyword evidence="1" id="KW-0732">Signal</keyword>
<feature type="chain" id="PRO_5037058671" description="SMP-30/Gluconolactonase/LRE-like region domain-containing protein" evidence="1">
    <location>
        <begin position="28"/>
        <end position="318"/>
    </location>
</feature>
<dbReference type="AlphaFoldDB" id="A0A918YKC2"/>
<dbReference type="PANTHER" id="PTHR42060">
    <property type="entry name" value="NHL REPEAT-CONTAINING PROTEIN-RELATED"/>
    <property type="match status" value="1"/>
</dbReference>
<organism evidence="2 3">
    <name type="scientific">Streptomyces alanosinicus</name>
    <dbReference type="NCBI Taxonomy" id="68171"/>
    <lineage>
        <taxon>Bacteria</taxon>
        <taxon>Bacillati</taxon>
        <taxon>Actinomycetota</taxon>
        <taxon>Actinomycetes</taxon>
        <taxon>Kitasatosporales</taxon>
        <taxon>Streptomycetaceae</taxon>
        <taxon>Streptomyces</taxon>
    </lineage>
</organism>
<dbReference type="PANTHER" id="PTHR42060:SF1">
    <property type="entry name" value="NHL REPEAT-CONTAINING PROTEIN"/>
    <property type="match status" value="1"/>
</dbReference>
<dbReference type="InterPro" id="IPR052998">
    <property type="entry name" value="Hetero-Diels-Alderase-like"/>
</dbReference>
<sequence length="318" mass="32628">MPRLHRLAGAATAVLALGLLAAAPAAGQEPHVGDAHIVAHFALNAGQTPENIALEADGSADLTFAFARQVAHVAPDGGTRILVTLPDVPNPANPLVHSAIVTGIARAHDGTLYVGYATGTRKTGIWRLVPGEAPEQITELPPTGFPDGLALDEHGGVLYAADSVLGTIWRIPQQGGPATAWAKGAALDPLPEPARGFGANGIKVRRDAVWVSNTDRGALLRVPVRADGTAGPIETRATGLDGIDDFAFPGTGTTVLAATSTTDALLLVRPNGRSTALLSGRNGLSNPTSVAVGGGTVYVTSAAYFTQRDPNLVLARLR</sequence>